<gene>
    <name evidence="2" type="ORF">FPE01S_05_00520</name>
</gene>
<sequence length="188" mass="22496">MEQIELTTATDDLADQLDFLIRLEFKNVYISKRNGLFFLLGLTLFAGFVYWLPDTPINIPLKGVLLTIIFLSWIAALTYVIWLFYKYSQRRSWRKKSIETAFSKKETFRFSFDEDRLHYSTEKYDTSLKWEVFKYYTEHKNSLFLCDEANPYQTLYYSKTELGHENYDRLREFAAKKLIPLSTIYSKA</sequence>
<dbReference type="OrthoDB" id="9948729at2"/>
<dbReference type="Proteomes" id="UP000033121">
    <property type="component" value="Unassembled WGS sequence"/>
</dbReference>
<reference evidence="2 3" key="1">
    <citation type="submission" date="2015-04" db="EMBL/GenBank/DDBJ databases">
        <title>Whole genome shotgun sequence of Flavihumibacter petaseus NBRC 106054.</title>
        <authorList>
            <person name="Miyazawa S."/>
            <person name="Hosoyama A."/>
            <person name="Hashimoto M."/>
            <person name="Noguchi M."/>
            <person name="Tsuchikane K."/>
            <person name="Ohji S."/>
            <person name="Yamazoe A."/>
            <person name="Ichikawa N."/>
            <person name="Kimura A."/>
            <person name="Fujita N."/>
        </authorList>
    </citation>
    <scope>NUCLEOTIDE SEQUENCE [LARGE SCALE GENOMIC DNA]</scope>
    <source>
        <strain evidence="2 3">NBRC 106054</strain>
    </source>
</reference>
<evidence type="ECO:0000313" key="2">
    <source>
        <dbReference type="EMBL" id="GAO45355.1"/>
    </source>
</evidence>
<proteinExistence type="predicted"/>
<keyword evidence="1" id="KW-0812">Transmembrane</keyword>
<feature type="transmembrane region" description="Helical" evidence="1">
    <location>
        <begin position="35"/>
        <end position="52"/>
    </location>
</feature>
<keyword evidence="1" id="KW-0472">Membrane</keyword>
<dbReference type="EMBL" id="BBWV01000005">
    <property type="protein sequence ID" value="GAO45355.1"/>
    <property type="molecule type" value="Genomic_DNA"/>
</dbReference>
<feature type="transmembrane region" description="Helical" evidence="1">
    <location>
        <begin position="64"/>
        <end position="85"/>
    </location>
</feature>
<dbReference type="RefSeq" id="WP_046371375.1">
    <property type="nucleotide sequence ID" value="NZ_BBWV01000005.1"/>
</dbReference>
<dbReference type="STRING" id="1220578.FPE01S_05_00520"/>
<protein>
    <recommendedName>
        <fullName evidence="4">YcxB-like protein domain-containing protein</fullName>
    </recommendedName>
</protein>
<organism evidence="2 3">
    <name type="scientific">Flavihumibacter petaseus NBRC 106054</name>
    <dbReference type="NCBI Taxonomy" id="1220578"/>
    <lineage>
        <taxon>Bacteria</taxon>
        <taxon>Pseudomonadati</taxon>
        <taxon>Bacteroidota</taxon>
        <taxon>Chitinophagia</taxon>
        <taxon>Chitinophagales</taxon>
        <taxon>Chitinophagaceae</taxon>
        <taxon>Flavihumibacter</taxon>
    </lineage>
</organism>
<evidence type="ECO:0000313" key="3">
    <source>
        <dbReference type="Proteomes" id="UP000033121"/>
    </source>
</evidence>
<accession>A0A0E9N7M0</accession>
<keyword evidence="3" id="KW-1185">Reference proteome</keyword>
<comment type="caution">
    <text evidence="2">The sequence shown here is derived from an EMBL/GenBank/DDBJ whole genome shotgun (WGS) entry which is preliminary data.</text>
</comment>
<evidence type="ECO:0000256" key="1">
    <source>
        <dbReference type="SAM" id="Phobius"/>
    </source>
</evidence>
<keyword evidence="1" id="KW-1133">Transmembrane helix</keyword>
<dbReference type="AlphaFoldDB" id="A0A0E9N7M0"/>
<evidence type="ECO:0008006" key="4">
    <source>
        <dbReference type="Google" id="ProtNLM"/>
    </source>
</evidence>
<name>A0A0E9N7M0_9BACT</name>